<evidence type="ECO:0000256" key="2">
    <source>
        <dbReference type="ARBA" id="ARBA00022857"/>
    </source>
</evidence>
<dbReference type="PRINTS" id="PR00081">
    <property type="entry name" value="GDHRDH"/>
</dbReference>
<dbReference type="Pfam" id="PF13561">
    <property type="entry name" value="adh_short_C2"/>
    <property type="match status" value="1"/>
</dbReference>
<evidence type="ECO:0000313" key="5">
    <source>
        <dbReference type="EMBL" id="CAG8975129.1"/>
    </source>
</evidence>
<keyword evidence="4" id="KW-1133">Transmembrane helix</keyword>
<keyword evidence="4" id="KW-0812">Transmembrane</keyword>
<feature type="transmembrane region" description="Helical" evidence="4">
    <location>
        <begin position="131"/>
        <end position="151"/>
    </location>
</feature>
<evidence type="ECO:0008006" key="7">
    <source>
        <dbReference type="Google" id="ProtNLM"/>
    </source>
</evidence>
<evidence type="ECO:0000256" key="1">
    <source>
        <dbReference type="ARBA" id="ARBA00006484"/>
    </source>
</evidence>
<accession>A0A9N9LMP7</accession>
<gene>
    <name evidence="5" type="ORF">HYALB_00004428</name>
</gene>
<dbReference type="CDD" id="cd05233">
    <property type="entry name" value="SDR_c"/>
    <property type="match status" value="1"/>
</dbReference>
<dbReference type="AlphaFoldDB" id="A0A9N9LMP7"/>
<dbReference type="InterPro" id="IPR052178">
    <property type="entry name" value="Sec_Metab_Biosynth_SDR"/>
</dbReference>
<keyword evidence="2" id="KW-0521">NADP</keyword>
<dbReference type="GO" id="GO:0016491">
    <property type="term" value="F:oxidoreductase activity"/>
    <property type="evidence" value="ECO:0007669"/>
    <property type="project" value="UniProtKB-KW"/>
</dbReference>
<comment type="similarity">
    <text evidence="1">Belongs to the short-chain dehydrogenases/reductases (SDR) family.</text>
</comment>
<dbReference type="SUPFAM" id="SSF51735">
    <property type="entry name" value="NAD(P)-binding Rossmann-fold domains"/>
    <property type="match status" value="1"/>
</dbReference>
<evidence type="ECO:0000313" key="6">
    <source>
        <dbReference type="Proteomes" id="UP000701801"/>
    </source>
</evidence>
<protein>
    <recommendedName>
        <fullName evidence="7">NAD(P)-binding protein</fullName>
    </recommendedName>
</protein>
<dbReference type="OrthoDB" id="2898618at2759"/>
<evidence type="ECO:0000256" key="4">
    <source>
        <dbReference type="SAM" id="Phobius"/>
    </source>
</evidence>
<dbReference type="Gene3D" id="3.40.50.720">
    <property type="entry name" value="NAD(P)-binding Rossmann-like Domain"/>
    <property type="match status" value="1"/>
</dbReference>
<dbReference type="PANTHER" id="PTHR43618">
    <property type="entry name" value="7-ALPHA-HYDROXYSTEROID DEHYDROGENASE"/>
    <property type="match status" value="1"/>
</dbReference>
<dbReference type="InterPro" id="IPR002347">
    <property type="entry name" value="SDR_fam"/>
</dbReference>
<organism evidence="5 6">
    <name type="scientific">Hymenoscyphus albidus</name>
    <dbReference type="NCBI Taxonomy" id="595503"/>
    <lineage>
        <taxon>Eukaryota</taxon>
        <taxon>Fungi</taxon>
        <taxon>Dikarya</taxon>
        <taxon>Ascomycota</taxon>
        <taxon>Pezizomycotina</taxon>
        <taxon>Leotiomycetes</taxon>
        <taxon>Helotiales</taxon>
        <taxon>Helotiaceae</taxon>
        <taxon>Hymenoscyphus</taxon>
    </lineage>
</organism>
<comment type="caution">
    <text evidence="5">The sequence shown here is derived from an EMBL/GenBank/DDBJ whole genome shotgun (WGS) entry which is preliminary data.</text>
</comment>
<dbReference type="InterPro" id="IPR036291">
    <property type="entry name" value="NAD(P)-bd_dom_sf"/>
</dbReference>
<name>A0A9N9LMP7_9HELO</name>
<keyword evidence="4" id="KW-0472">Membrane</keyword>
<keyword evidence="6" id="KW-1185">Reference proteome</keyword>
<dbReference type="PANTHER" id="PTHR43618:SF18">
    <property type="entry name" value="SHORT CHAIN DEHYDROGENASE_REDUCTASE FAMILY (AFU_ORTHOLOGUE AFUA_5G12480)"/>
    <property type="match status" value="1"/>
</dbReference>
<reference evidence="5" key="1">
    <citation type="submission" date="2021-07" db="EMBL/GenBank/DDBJ databases">
        <authorList>
            <person name="Durling M."/>
        </authorList>
    </citation>
    <scope>NUCLEOTIDE SEQUENCE</scope>
</reference>
<proteinExistence type="inferred from homology"/>
<dbReference type="Proteomes" id="UP000701801">
    <property type="component" value="Unassembled WGS sequence"/>
</dbReference>
<dbReference type="EMBL" id="CAJVRM010000127">
    <property type="protein sequence ID" value="CAG8975129.1"/>
    <property type="molecule type" value="Genomic_DNA"/>
</dbReference>
<evidence type="ECO:0000256" key="3">
    <source>
        <dbReference type="ARBA" id="ARBA00023002"/>
    </source>
</evidence>
<sequence>MASLQASDIFGVEGLVVVITGGGSGIGLMMAKALEVNGAKVYIIGRRLEHLEAAAKQALCRNMAKIIPLQGDVTKKEDLQSVVDKITAEDGFINVLIANSGITGPTLEGFNKGTTSISEIRDFFWKTDNSAFLQTFGVNVAAVFFSIIAFLELVDAGNQKGNVEQKSQVIATSSIGGFNRLPLAGWAYGPSKAAVTHLMKQVGTFFAPHGIRSNIIAPGLYPSDMGSPLIENANASGALKAMIPLNREGNEQDMAGNILYLTSRAGGYINGNVFLTDGGRLNIVPSIY</sequence>
<keyword evidence="3" id="KW-0560">Oxidoreductase</keyword>